<dbReference type="Pfam" id="PF04765">
    <property type="entry name" value="TOD1_MUCI70"/>
    <property type="match status" value="1"/>
</dbReference>
<comment type="caution">
    <text evidence="2">The sequence shown here is derived from an EMBL/GenBank/DDBJ whole genome shotgun (WGS) entry which is preliminary data.</text>
</comment>
<accession>A0ABD5LTG1</accession>
<dbReference type="AlphaFoldDB" id="A0ABD5LTG1"/>
<evidence type="ECO:0000259" key="1">
    <source>
        <dbReference type="Pfam" id="PF04765"/>
    </source>
</evidence>
<name>A0ABD5LTG1_PROMI</name>
<sequence>MFTFLYFDYEESIYVDGNISIIGDMTFIFDKYLKQHDIAIPKHPFRNCIYDEAHYCIKIKKNN</sequence>
<dbReference type="EMBL" id="JADQCH020000001">
    <property type="protein sequence ID" value="MEY2344606.1"/>
    <property type="molecule type" value="Genomic_DNA"/>
</dbReference>
<dbReference type="InterPro" id="IPR048354">
    <property type="entry name" value="TOD1_MUCI70_glycTrfase_dom"/>
</dbReference>
<evidence type="ECO:0000313" key="2">
    <source>
        <dbReference type="EMBL" id="MEY2344606.1"/>
    </source>
</evidence>
<proteinExistence type="predicted"/>
<gene>
    <name evidence="2" type="ORF">I3679_013275</name>
</gene>
<feature type="domain" description="TOD1/MUCI70 glycosyltransferase-like" evidence="1">
    <location>
        <begin position="12"/>
        <end position="62"/>
    </location>
</feature>
<protein>
    <submittedName>
        <fullName evidence="2">DUF616 domain-containing protein</fullName>
    </submittedName>
</protein>
<organism evidence="2">
    <name type="scientific">Proteus mirabilis</name>
    <dbReference type="NCBI Taxonomy" id="584"/>
    <lineage>
        <taxon>Bacteria</taxon>
        <taxon>Pseudomonadati</taxon>
        <taxon>Pseudomonadota</taxon>
        <taxon>Gammaproteobacteria</taxon>
        <taxon>Enterobacterales</taxon>
        <taxon>Morganellaceae</taxon>
        <taxon>Proteus</taxon>
    </lineage>
</organism>
<reference evidence="2" key="1">
    <citation type="submission" date="2021-05" db="EMBL/GenBank/DDBJ databases">
        <title>First report of NDM-5 and VEB-6 producing Proteus mirabilis isolated from blood of a sepsis patient in Kolkata, India.</title>
        <authorList>
            <person name="Halder G."/>
            <person name="Chaudhuri B."/>
            <person name="Dutta S."/>
        </authorList>
    </citation>
    <scope>NUCLEOTIDE SEQUENCE [LARGE SCALE GENOMIC DNA]</scope>
    <source>
        <strain evidence="2">7049</strain>
    </source>
</reference>